<keyword evidence="1" id="KW-0805">Transcription regulation</keyword>
<evidence type="ECO:0000313" key="6">
    <source>
        <dbReference type="Proteomes" id="UP000183200"/>
    </source>
</evidence>
<dbReference type="Pfam" id="PF12833">
    <property type="entry name" value="HTH_18"/>
    <property type="match status" value="1"/>
</dbReference>
<evidence type="ECO:0000256" key="1">
    <source>
        <dbReference type="ARBA" id="ARBA00023015"/>
    </source>
</evidence>
<dbReference type="AlphaFoldDB" id="A0A1G9SLM4"/>
<dbReference type="Pfam" id="PF20240">
    <property type="entry name" value="DUF6597"/>
    <property type="match status" value="1"/>
</dbReference>
<evidence type="ECO:0000256" key="2">
    <source>
        <dbReference type="ARBA" id="ARBA00023125"/>
    </source>
</evidence>
<gene>
    <name evidence="5" type="ORF">SAMN05421820_103643</name>
</gene>
<dbReference type="PROSITE" id="PS01124">
    <property type="entry name" value="HTH_ARAC_FAMILY_2"/>
    <property type="match status" value="1"/>
</dbReference>
<dbReference type="InterPro" id="IPR018060">
    <property type="entry name" value="HTH_AraC"/>
</dbReference>
<dbReference type="InterPro" id="IPR050204">
    <property type="entry name" value="AraC_XylS_family_regulators"/>
</dbReference>
<dbReference type="PANTHER" id="PTHR46796">
    <property type="entry name" value="HTH-TYPE TRANSCRIPTIONAL ACTIVATOR RHAS-RELATED"/>
    <property type="match status" value="1"/>
</dbReference>
<dbReference type="SMART" id="SM00342">
    <property type="entry name" value="HTH_ARAC"/>
    <property type="match status" value="1"/>
</dbReference>
<evidence type="ECO:0000256" key="3">
    <source>
        <dbReference type="ARBA" id="ARBA00023163"/>
    </source>
</evidence>
<keyword evidence="3" id="KW-0804">Transcription</keyword>
<dbReference type="Proteomes" id="UP000183200">
    <property type="component" value="Unassembled WGS sequence"/>
</dbReference>
<dbReference type="PANTHER" id="PTHR46796:SF13">
    <property type="entry name" value="HTH-TYPE TRANSCRIPTIONAL ACTIVATOR RHAS"/>
    <property type="match status" value="1"/>
</dbReference>
<organism evidence="5 6">
    <name type="scientific">Pedobacter steynii</name>
    <dbReference type="NCBI Taxonomy" id="430522"/>
    <lineage>
        <taxon>Bacteria</taxon>
        <taxon>Pseudomonadati</taxon>
        <taxon>Bacteroidota</taxon>
        <taxon>Sphingobacteriia</taxon>
        <taxon>Sphingobacteriales</taxon>
        <taxon>Sphingobacteriaceae</taxon>
        <taxon>Pedobacter</taxon>
    </lineage>
</organism>
<feature type="domain" description="HTH araC/xylS-type" evidence="4">
    <location>
        <begin position="145"/>
        <end position="247"/>
    </location>
</feature>
<evidence type="ECO:0000259" key="4">
    <source>
        <dbReference type="PROSITE" id="PS01124"/>
    </source>
</evidence>
<dbReference type="SUPFAM" id="SSF46689">
    <property type="entry name" value="Homeodomain-like"/>
    <property type="match status" value="1"/>
</dbReference>
<dbReference type="RefSeq" id="WP_074606528.1">
    <property type="nucleotide sequence ID" value="NZ_FNGY01000003.1"/>
</dbReference>
<keyword evidence="2 5" id="KW-0238">DNA-binding</keyword>
<dbReference type="EMBL" id="FNGY01000003">
    <property type="protein sequence ID" value="SDM36376.1"/>
    <property type="molecule type" value="Genomic_DNA"/>
</dbReference>
<accession>A0A1G9SLM4</accession>
<reference evidence="6" key="1">
    <citation type="submission" date="2016-10" db="EMBL/GenBank/DDBJ databases">
        <authorList>
            <person name="Varghese N."/>
            <person name="Submissions S."/>
        </authorList>
    </citation>
    <scope>NUCLEOTIDE SEQUENCE [LARGE SCALE GENOMIC DNA]</scope>
    <source>
        <strain evidence="6">DSM 19110</strain>
    </source>
</reference>
<evidence type="ECO:0000313" key="5">
    <source>
        <dbReference type="EMBL" id="SDM36376.1"/>
    </source>
</evidence>
<name>A0A1G9SLM4_9SPHI</name>
<sequence length="262" mass="30043">MQIFPSPHLSNMIKHFLIIESDHPELAEHHFFPDGNSGMVFHYGDPFVEHPGSFIYGQVSKFRRIRSQGKIGMLVVVFQPHGGHLLLGIPANELSDEICTLPDFWGAEARTLEDQVLHAADNVRRIEILEHFLTKKLNGCLDTDPVIRQSLELIYAHHGLTPIHELNQILQVSERQLERKFKENIGISPKNFSNVIRLQFFLKLFRTKSPEKSLTDIGYESGYYDQAHLIREFRKSVGLSPGQYIFKTNRLAVNLVQLPPLL</sequence>
<dbReference type="InterPro" id="IPR009057">
    <property type="entry name" value="Homeodomain-like_sf"/>
</dbReference>
<dbReference type="GO" id="GO:0003700">
    <property type="term" value="F:DNA-binding transcription factor activity"/>
    <property type="evidence" value="ECO:0007669"/>
    <property type="project" value="InterPro"/>
</dbReference>
<dbReference type="InterPro" id="IPR046532">
    <property type="entry name" value="DUF6597"/>
</dbReference>
<keyword evidence="6" id="KW-1185">Reference proteome</keyword>
<dbReference type="OrthoDB" id="511992at2"/>
<proteinExistence type="predicted"/>
<dbReference type="GO" id="GO:0043565">
    <property type="term" value="F:sequence-specific DNA binding"/>
    <property type="evidence" value="ECO:0007669"/>
    <property type="project" value="InterPro"/>
</dbReference>
<dbReference type="Gene3D" id="1.10.10.60">
    <property type="entry name" value="Homeodomain-like"/>
    <property type="match status" value="1"/>
</dbReference>
<protein>
    <submittedName>
        <fullName evidence="5">AraC-type DNA-binding protein</fullName>
    </submittedName>
</protein>